<protein>
    <submittedName>
        <fullName evidence="2">Glycosyltransferase family 4 protein</fullName>
    </submittedName>
</protein>
<dbReference type="InterPro" id="IPR001296">
    <property type="entry name" value="Glyco_trans_1"/>
</dbReference>
<gene>
    <name evidence="2" type="ORF">I4X03_014350</name>
</gene>
<proteinExistence type="predicted"/>
<comment type="caution">
    <text evidence="2">The sequence shown here is derived from an EMBL/GenBank/DDBJ whole genome shotgun (WGS) entry which is preliminary data.</text>
</comment>
<dbReference type="PANTHER" id="PTHR12526:SF627">
    <property type="entry name" value="D-RHAMNOSYLTRANSFERASE WBPZ"/>
    <property type="match status" value="1"/>
</dbReference>
<dbReference type="Proteomes" id="UP000809349">
    <property type="component" value="Unassembled WGS sequence"/>
</dbReference>
<feature type="domain" description="Glycosyl transferase family 1" evidence="1">
    <location>
        <begin position="200"/>
        <end position="290"/>
    </location>
</feature>
<reference evidence="2 3" key="1">
    <citation type="submission" date="2021-08" db="EMBL/GenBank/DDBJ databases">
        <title>Massilia sp. R798.</title>
        <authorList>
            <person name="Baek J.H."/>
            <person name="Jung H.S."/>
            <person name="Kim K.R."/>
            <person name="Jeon C.O."/>
        </authorList>
    </citation>
    <scope>NUCLEOTIDE SEQUENCE [LARGE SCALE GENOMIC DNA]</scope>
    <source>
        <strain evidence="2 3">R798</strain>
    </source>
</reference>
<dbReference type="PANTHER" id="PTHR12526">
    <property type="entry name" value="GLYCOSYLTRANSFERASE"/>
    <property type="match status" value="1"/>
</dbReference>
<evidence type="ECO:0000313" key="2">
    <source>
        <dbReference type="EMBL" id="MBZ2208443.1"/>
    </source>
</evidence>
<dbReference type="Pfam" id="PF00534">
    <property type="entry name" value="Glycos_transf_1"/>
    <property type="match status" value="1"/>
</dbReference>
<keyword evidence="3" id="KW-1185">Reference proteome</keyword>
<dbReference type="EMBL" id="JAFBIL020000005">
    <property type="protein sequence ID" value="MBZ2208443.1"/>
    <property type="molecule type" value="Genomic_DNA"/>
</dbReference>
<dbReference type="CDD" id="cd03801">
    <property type="entry name" value="GT4_PimA-like"/>
    <property type="match status" value="1"/>
</dbReference>
<dbReference type="SUPFAM" id="SSF53756">
    <property type="entry name" value="UDP-Glycosyltransferase/glycogen phosphorylase"/>
    <property type="match status" value="1"/>
</dbReference>
<dbReference type="Gene3D" id="3.40.50.2000">
    <property type="entry name" value="Glycogen Phosphorylase B"/>
    <property type="match status" value="1"/>
</dbReference>
<name>A0ABS7SR66_9BURK</name>
<organism evidence="2 3">
    <name type="scientific">Massilia soli</name>
    <dbReference type="NCBI Taxonomy" id="2792854"/>
    <lineage>
        <taxon>Bacteria</taxon>
        <taxon>Pseudomonadati</taxon>
        <taxon>Pseudomonadota</taxon>
        <taxon>Betaproteobacteria</taxon>
        <taxon>Burkholderiales</taxon>
        <taxon>Oxalobacteraceae</taxon>
        <taxon>Telluria group</taxon>
        <taxon>Massilia</taxon>
    </lineage>
</organism>
<evidence type="ECO:0000313" key="3">
    <source>
        <dbReference type="Proteomes" id="UP000809349"/>
    </source>
</evidence>
<sequence>MRPLKILTWHTHGSYLYYLSHAPHAFYVLSKPGRPAGYGGRCGPIPWGPNVHDMPADSVRDHEFDCIVFQDDDQYNKDQYELLSAGQRALPRVYIEHDPPRQHPTDTVHPVDDPNVLLVHVTHFNHLMWDNGRTPTTVIEHGVRLPKGVAYGGELARGISIVNNLRQRGRRLGADIYTRARDTVPLDLVGMDSLALGGVGEVAHPELPAFAARYRFLFNPIRYTSLGLSVIEAMMIGLPVVALATTEMVTVIENGENGFIDTNADALHMYMQELVRNPALARHLGANAQRRARERFGIERFSADWNAVLRQVTGIGAPGHGPRPG</sequence>
<evidence type="ECO:0000259" key="1">
    <source>
        <dbReference type="Pfam" id="PF00534"/>
    </source>
</evidence>
<accession>A0ABS7SR66</accession>
<dbReference type="RefSeq" id="WP_223468925.1">
    <property type="nucleotide sequence ID" value="NZ_JAFBIL020000005.1"/>
</dbReference>